<gene>
    <name evidence="3" type="primary">MPUL0B01440</name>
    <name evidence="3" type="ORF">METSCH_B01440</name>
</gene>
<dbReference type="AlphaFoldDB" id="A0A4P6XI53"/>
<evidence type="ECO:0000256" key="2">
    <source>
        <dbReference type="SAM" id="Phobius"/>
    </source>
</evidence>
<dbReference type="Pfam" id="PF07954">
    <property type="entry name" value="DUF1689"/>
    <property type="match status" value="1"/>
</dbReference>
<reference evidence="4" key="1">
    <citation type="submission" date="2019-03" db="EMBL/GenBank/DDBJ databases">
        <title>Snf2 controls pulcherriminic acid biosynthesis and connects pigmentation and antifungal activity of the yeast Metschnikowia pulcherrima.</title>
        <authorList>
            <person name="Gore-Lloyd D."/>
            <person name="Sumann I."/>
            <person name="Brachmann A.O."/>
            <person name="Schneeberger K."/>
            <person name="Ortiz-Merino R.A."/>
            <person name="Moreno-Beltran M."/>
            <person name="Schlaefli M."/>
            <person name="Kirner P."/>
            <person name="Santos Kron A."/>
            <person name="Wolfe K.H."/>
            <person name="Piel J."/>
            <person name="Ahrens C.H."/>
            <person name="Henk D."/>
            <person name="Freimoser F.M."/>
        </authorList>
    </citation>
    <scope>NUCLEOTIDE SEQUENCE [LARGE SCALE GENOMIC DNA]</scope>
    <source>
        <strain evidence="4">APC 1.2</strain>
    </source>
</reference>
<protein>
    <submittedName>
        <fullName evidence="3">Uncharacterized protein</fullName>
    </submittedName>
</protein>
<feature type="region of interest" description="Disordered" evidence="1">
    <location>
        <begin position="243"/>
        <end position="266"/>
    </location>
</feature>
<evidence type="ECO:0000313" key="3">
    <source>
        <dbReference type="EMBL" id="QBM86952.1"/>
    </source>
</evidence>
<dbReference type="EMBL" id="CP034457">
    <property type="protein sequence ID" value="QBM86952.1"/>
    <property type="molecule type" value="Genomic_DNA"/>
</dbReference>
<keyword evidence="2" id="KW-0812">Transmembrane</keyword>
<feature type="transmembrane region" description="Helical" evidence="2">
    <location>
        <begin position="101"/>
        <end position="119"/>
    </location>
</feature>
<name>A0A4P6XI53_9ASCO</name>
<evidence type="ECO:0000256" key="1">
    <source>
        <dbReference type="SAM" id="MobiDB-lite"/>
    </source>
</evidence>
<accession>A0A4P6XI53</accession>
<keyword evidence="2" id="KW-1133">Transmembrane helix</keyword>
<dbReference type="Proteomes" id="UP000292447">
    <property type="component" value="Chromosome II"/>
</dbReference>
<dbReference type="InterPro" id="IPR012470">
    <property type="entry name" value="Pup1-like"/>
</dbReference>
<evidence type="ECO:0000313" key="4">
    <source>
        <dbReference type="Proteomes" id="UP000292447"/>
    </source>
</evidence>
<sequence>MADQSSSIDNSSTGEAREPTILGKKIKRDDFEHLMGFYEADHKLNTEERLVMSKDLTNSGITTMLWALLDSSIVVTTPLIYRRYKERKLGAPLPTPARLPAFFRLVFFLVAGLTVYFWSSKYHAKTDQQYRIASLEADCTSGKFSESETASKQRLLNVWKTLDPGKLSLFTVYYYKTASDPSLAMKSPKDMVSFDPHAVLYVPPPQGKEGPLHNVFGAVKEHEKQAPHWEKIREVNGFIPPKSEDLVSPSITDPADALDNVDNSEDPKVTENFAFELDSASTGKKSAWDKLRRGN</sequence>
<organism evidence="3 4">
    <name type="scientific">Metschnikowia aff. pulcherrima</name>
    <dbReference type="NCBI Taxonomy" id="2163413"/>
    <lineage>
        <taxon>Eukaryota</taxon>
        <taxon>Fungi</taxon>
        <taxon>Dikarya</taxon>
        <taxon>Ascomycota</taxon>
        <taxon>Saccharomycotina</taxon>
        <taxon>Pichiomycetes</taxon>
        <taxon>Metschnikowiaceae</taxon>
        <taxon>Metschnikowia</taxon>
    </lineage>
</organism>
<keyword evidence="2" id="KW-0472">Membrane</keyword>
<proteinExistence type="predicted"/>
<keyword evidence="4" id="KW-1185">Reference proteome</keyword>
<feature type="transmembrane region" description="Helical" evidence="2">
    <location>
        <begin position="61"/>
        <end position="81"/>
    </location>
</feature>